<comment type="caution">
    <text evidence="3">The sequence shown here is derived from an EMBL/GenBank/DDBJ whole genome shotgun (WGS) entry which is preliminary data.</text>
</comment>
<dbReference type="PROSITE" id="PS51819">
    <property type="entry name" value="VOC"/>
    <property type="match status" value="1"/>
</dbReference>
<feature type="domain" description="VOC" evidence="2">
    <location>
        <begin position="1"/>
        <end position="127"/>
    </location>
</feature>
<dbReference type="Gene3D" id="3.10.180.10">
    <property type="entry name" value="2,3-Dihydroxybiphenyl 1,2-Dioxygenase, domain 1"/>
    <property type="match status" value="1"/>
</dbReference>
<dbReference type="Proteomes" id="UP001596110">
    <property type="component" value="Unassembled WGS sequence"/>
</dbReference>
<dbReference type="SUPFAM" id="SSF54593">
    <property type="entry name" value="Glyoxalase/Bleomycin resistance protein/Dihydroxybiphenyl dioxygenase"/>
    <property type="match status" value="1"/>
</dbReference>
<name>A0ABW0UC21_9STRE</name>
<dbReference type="InterPro" id="IPR037523">
    <property type="entry name" value="VOC_core"/>
</dbReference>
<dbReference type="RefSeq" id="WP_156806585.1">
    <property type="nucleotide sequence ID" value="NZ_JBHSOJ010000016.1"/>
</dbReference>
<dbReference type="PANTHER" id="PTHR36113">
    <property type="entry name" value="LYASE, PUTATIVE-RELATED-RELATED"/>
    <property type="match status" value="1"/>
</dbReference>
<protein>
    <submittedName>
        <fullName evidence="3">VOC family protein</fullName>
    </submittedName>
</protein>
<proteinExistence type="predicted"/>
<evidence type="ECO:0000256" key="1">
    <source>
        <dbReference type="ARBA" id="ARBA00022723"/>
    </source>
</evidence>
<accession>A0ABW0UC21</accession>
<dbReference type="InterPro" id="IPR051332">
    <property type="entry name" value="Fosfomycin_Res_Enzymes"/>
</dbReference>
<dbReference type="InterPro" id="IPR029068">
    <property type="entry name" value="Glyas_Bleomycin-R_OHBP_Dase"/>
</dbReference>
<evidence type="ECO:0000259" key="2">
    <source>
        <dbReference type="PROSITE" id="PS51819"/>
    </source>
</evidence>
<gene>
    <name evidence="3" type="ORF">ACFPQ3_05685</name>
</gene>
<organism evidence="3 4">
    <name type="scientific">Streptococcus caledonicus</name>
    <dbReference type="NCBI Taxonomy" id="2614158"/>
    <lineage>
        <taxon>Bacteria</taxon>
        <taxon>Bacillati</taxon>
        <taxon>Bacillota</taxon>
        <taxon>Bacilli</taxon>
        <taxon>Lactobacillales</taxon>
        <taxon>Streptococcaceae</taxon>
        <taxon>Streptococcus</taxon>
    </lineage>
</organism>
<dbReference type="Pfam" id="PF00903">
    <property type="entry name" value="Glyoxalase"/>
    <property type="match status" value="1"/>
</dbReference>
<keyword evidence="4" id="KW-1185">Reference proteome</keyword>
<sequence length="129" mass="15197">MLHHVEIYVDDLVKSRQFYDLLLPKLGYVLYQEWREGFSYKDDQHYLVFVQVEDKFASFSYHRKQVGLNHMAFSGGAPQDIERLRMTLADKGVTFLYEDAYPYAGGENYFALFLEDPNQIKIEIVANQE</sequence>
<evidence type="ECO:0000313" key="3">
    <source>
        <dbReference type="EMBL" id="MFC5631092.1"/>
    </source>
</evidence>
<dbReference type="EMBL" id="JBHSOJ010000016">
    <property type="protein sequence ID" value="MFC5631092.1"/>
    <property type="molecule type" value="Genomic_DNA"/>
</dbReference>
<evidence type="ECO:0000313" key="4">
    <source>
        <dbReference type="Proteomes" id="UP001596110"/>
    </source>
</evidence>
<keyword evidence="1" id="KW-0479">Metal-binding</keyword>
<reference evidence="4" key="1">
    <citation type="journal article" date="2019" name="Int. J. Syst. Evol. Microbiol.">
        <title>The Global Catalogue of Microorganisms (GCM) 10K type strain sequencing project: providing services to taxonomists for standard genome sequencing and annotation.</title>
        <authorList>
            <consortium name="The Broad Institute Genomics Platform"/>
            <consortium name="The Broad Institute Genome Sequencing Center for Infectious Disease"/>
            <person name="Wu L."/>
            <person name="Ma J."/>
        </authorList>
    </citation>
    <scope>NUCLEOTIDE SEQUENCE [LARGE SCALE GENOMIC DNA]</scope>
    <source>
        <strain evidence="4">DT43</strain>
    </source>
</reference>
<dbReference type="PANTHER" id="PTHR36113:SF6">
    <property type="entry name" value="FOSFOMYCIN RESISTANCE PROTEIN FOSX"/>
    <property type="match status" value="1"/>
</dbReference>
<dbReference type="InterPro" id="IPR004360">
    <property type="entry name" value="Glyas_Fos-R_dOase_dom"/>
</dbReference>